<organism evidence="2 3">
    <name type="scientific">Chiloscyllium punctatum</name>
    <name type="common">Brownbanded bambooshark</name>
    <name type="synonym">Hemiscyllium punctatum</name>
    <dbReference type="NCBI Taxonomy" id="137246"/>
    <lineage>
        <taxon>Eukaryota</taxon>
        <taxon>Metazoa</taxon>
        <taxon>Chordata</taxon>
        <taxon>Craniata</taxon>
        <taxon>Vertebrata</taxon>
        <taxon>Chondrichthyes</taxon>
        <taxon>Elasmobranchii</taxon>
        <taxon>Galeomorphii</taxon>
        <taxon>Galeoidea</taxon>
        <taxon>Orectolobiformes</taxon>
        <taxon>Hemiscylliidae</taxon>
        <taxon>Chiloscyllium</taxon>
    </lineage>
</organism>
<reference evidence="2 3" key="1">
    <citation type="journal article" date="2018" name="Nat. Ecol. Evol.">
        <title>Shark genomes provide insights into elasmobranch evolution and the origin of vertebrates.</title>
        <authorList>
            <person name="Hara Y"/>
            <person name="Yamaguchi K"/>
            <person name="Onimaru K"/>
            <person name="Kadota M"/>
            <person name="Koyanagi M"/>
            <person name="Keeley SD"/>
            <person name="Tatsumi K"/>
            <person name="Tanaka K"/>
            <person name="Motone F"/>
            <person name="Kageyama Y"/>
            <person name="Nozu R"/>
            <person name="Adachi N"/>
            <person name="Nishimura O"/>
            <person name="Nakagawa R"/>
            <person name="Tanegashima C"/>
            <person name="Kiyatake I"/>
            <person name="Matsumoto R"/>
            <person name="Murakumo K"/>
            <person name="Nishida K"/>
            <person name="Terakita A"/>
            <person name="Kuratani S"/>
            <person name="Sato K"/>
            <person name="Hyodo S Kuraku.S."/>
        </authorList>
    </citation>
    <scope>NUCLEOTIDE SEQUENCE [LARGE SCALE GENOMIC DNA]</scope>
</reference>
<proteinExistence type="predicted"/>
<dbReference type="Pfam" id="PF15844">
    <property type="entry name" value="TMCCDC2"/>
    <property type="match status" value="1"/>
</dbReference>
<evidence type="ECO:0000313" key="3">
    <source>
        <dbReference type="Proteomes" id="UP000287033"/>
    </source>
</evidence>
<dbReference type="EMBL" id="BEZZ01000727">
    <property type="protein sequence ID" value="GCC35646.1"/>
    <property type="molecule type" value="Genomic_DNA"/>
</dbReference>
<dbReference type="InterPro" id="IPR031697">
    <property type="entry name" value="TMCCDC2"/>
</dbReference>
<protein>
    <submittedName>
        <fullName evidence="2">Uncharacterized protein</fullName>
    </submittedName>
</protein>
<name>A0A401SZ90_CHIPU</name>
<comment type="caution">
    <text evidence="2">The sequence shown here is derived from an EMBL/GenBank/DDBJ whole genome shotgun (WGS) entry which is preliminary data.</text>
</comment>
<accession>A0A401SZ90</accession>
<gene>
    <name evidence="2" type="ORF">chiPu_0014133</name>
</gene>
<sequence length="104" mass="12281">MWEKYACILKIGSTSTKKYMKSEKKRKEIKRFRRGLAIQEKIMRKLQQMEMKIRDMEDMIMKFAKKMTRRVAGSECTSRSSSCVCSRCHTPSVFSTEVDSHRTT</sequence>
<feature type="coiled-coil region" evidence="1">
    <location>
        <begin position="39"/>
        <end position="66"/>
    </location>
</feature>
<dbReference type="OrthoDB" id="9948055at2759"/>
<keyword evidence="3" id="KW-1185">Reference proteome</keyword>
<evidence type="ECO:0000256" key="1">
    <source>
        <dbReference type="SAM" id="Coils"/>
    </source>
</evidence>
<evidence type="ECO:0000313" key="2">
    <source>
        <dbReference type="EMBL" id="GCC35646.1"/>
    </source>
</evidence>
<dbReference type="AlphaFoldDB" id="A0A401SZ90"/>
<dbReference type="Proteomes" id="UP000287033">
    <property type="component" value="Unassembled WGS sequence"/>
</dbReference>
<keyword evidence="1" id="KW-0175">Coiled coil</keyword>